<feature type="region of interest" description="Disordered" evidence="2">
    <location>
        <begin position="394"/>
        <end position="414"/>
    </location>
</feature>
<dbReference type="RefSeq" id="WP_353111589.1">
    <property type="nucleotide sequence ID" value="NZ_APND01000003.1"/>
</dbReference>
<comment type="caution">
    <text evidence="6">The sequence shown here is derived from an EMBL/GenBank/DDBJ whole genome shotgun (WGS) entry which is preliminary data.</text>
</comment>
<dbReference type="Proteomes" id="UP001460888">
    <property type="component" value="Unassembled WGS sequence"/>
</dbReference>
<evidence type="ECO:0000313" key="6">
    <source>
        <dbReference type="EMBL" id="MES1929910.1"/>
    </source>
</evidence>
<reference evidence="6 7" key="1">
    <citation type="submission" date="2013-03" db="EMBL/GenBank/DDBJ databases">
        <title>Salinisphaera dokdonensis CL-ES53 Genome Sequencing.</title>
        <authorList>
            <person name="Li C."/>
            <person name="Lai Q."/>
            <person name="Shao Z."/>
        </authorList>
    </citation>
    <scope>NUCLEOTIDE SEQUENCE [LARGE SCALE GENOMIC DNA]</scope>
    <source>
        <strain evidence="6 7">CL-ES53</strain>
    </source>
</reference>
<evidence type="ECO:0000259" key="4">
    <source>
        <dbReference type="Pfam" id="PF25885"/>
    </source>
</evidence>
<keyword evidence="7" id="KW-1185">Reference proteome</keyword>
<accession>A0ABV2B2Q3</accession>
<keyword evidence="3" id="KW-1133">Transmembrane helix</keyword>
<feature type="domain" description="p-hydroxybenzoic acid efflux pump subunit AaeA-like beta-barrel" evidence="5">
    <location>
        <begin position="257"/>
        <end position="347"/>
    </location>
</feature>
<keyword evidence="3" id="KW-0472">Membrane</keyword>
<name>A0ABV2B2Q3_9GAMM</name>
<dbReference type="InterPro" id="IPR058634">
    <property type="entry name" value="AaeA-lik-b-barrel"/>
</dbReference>
<dbReference type="PANTHER" id="PTHR30386:SF19">
    <property type="entry name" value="MULTIDRUG EXPORT PROTEIN EMRA-RELATED"/>
    <property type="match status" value="1"/>
</dbReference>
<feature type="domain" description="Multidrug export protein EmrA/FarA alpha-helical hairpin" evidence="4">
    <location>
        <begin position="100"/>
        <end position="219"/>
    </location>
</feature>
<protein>
    <submittedName>
        <fullName evidence="6">HlyD family secretion protein</fullName>
    </submittedName>
</protein>
<evidence type="ECO:0000256" key="1">
    <source>
        <dbReference type="ARBA" id="ARBA00004196"/>
    </source>
</evidence>
<proteinExistence type="predicted"/>
<dbReference type="Gene3D" id="2.40.30.170">
    <property type="match status" value="1"/>
</dbReference>
<dbReference type="InterPro" id="IPR050739">
    <property type="entry name" value="MFP"/>
</dbReference>
<organism evidence="6 7">
    <name type="scientific">Salinisphaera dokdonensis CL-ES53</name>
    <dbReference type="NCBI Taxonomy" id="1304272"/>
    <lineage>
        <taxon>Bacteria</taxon>
        <taxon>Pseudomonadati</taxon>
        <taxon>Pseudomonadota</taxon>
        <taxon>Gammaproteobacteria</taxon>
        <taxon>Salinisphaerales</taxon>
        <taxon>Salinisphaeraceae</taxon>
        <taxon>Salinisphaera</taxon>
    </lineage>
</organism>
<dbReference type="PANTHER" id="PTHR30386">
    <property type="entry name" value="MEMBRANE FUSION SUBUNIT OF EMRAB-TOLC MULTIDRUG EFFLUX PUMP"/>
    <property type="match status" value="1"/>
</dbReference>
<dbReference type="SUPFAM" id="SSF111369">
    <property type="entry name" value="HlyD-like secretion proteins"/>
    <property type="match status" value="2"/>
</dbReference>
<comment type="subcellular location">
    <subcellularLocation>
        <location evidence="1">Cell envelope</location>
    </subcellularLocation>
</comment>
<dbReference type="Gene3D" id="1.10.287.470">
    <property type="entry name" value="Helix hairpin bin"/>
    <property type="match status" value="1"/>
</dbReference>
<evidence type="ECO:0000313" key="7">
    <source>
        <dbReference type="Proteomes" id="UP001460888"/>
    </source>
</evidence>
<dbReference type="Pfam" id="PF25885">
    <property type="entry name" value="HH_EMRA"/>
    <property type="match status" value="1"/>
</dbReference>
<evidence type="ECO:0000259" key="5">
    <source>
        <dbReference type="Pfam" id="PF25963"/>
    </source>
</evidence>
<sequence length="414" mass="45469">MADDSSTPDTTRSEPIARKGNPRRKWYLLGLAAVFVLIGVAYGAYYLLVAQFYAATNDAYVHGNRIMLTPQRPGTVTAIHADDTDRVNAGDTLIELDDSDVGNALENASAGLADAVRHVHQLFAQADAQRATVDMYATELEQARRDYNRDQRLIKVRGVTQKAFEHSRAAYHQARSQLAAAKHRLTELEAQTEGTTLRGHPQVRQAAAQLRAAWLDVRRSRVPAPVSGYVAQRDVQLGQRVDPSKPMLSIVPINQVWVNANFKETQLAAMRIGQPADVYSDFYGDETLYHGHVAGISPGTGAAFELLPPQNASGNWIKIVRRVPVRIVIDPKDLENHPLRLGLSMQVSVDLHDTSGKPLAEHAPTETRMRTDVYGQREDGAERLIDRIIAVNDGDPATTAQAPANSIGRLSPQS</sequence>
<dbReference type="Gene3D" id="2.40.50.100">
    <property type="match status" value="1"/>
</dbReference>
<dbReference type="Pfam" id="PF25963">
    <property type="entry name" value="Beta-barrel_AAEA"/>
    <property type="match status" value="1"/>
</dbReference>
<evidence type="ECO:0000256" key="2">
    <source>
        <dbReference type="SAM" id="MobiDB-lite"/>
    </source>
</evidence>
<keyword evidence="3" id="KW-0812">Transmembrane</keyword>
<dbReference type="InterPro" id="IPR058633">
    <property type="entry name" value="EmrA/FarA_HH"/>
</dbReference>
<feature type="transmembrane region" description="Helical" evidence="3">
    <location>
        <begin position="26"/>
        <end position="48"/>
    </location>
</feature>
<dbReference type="EMBL" id="APND01000003">
    <property type="protein sequence ID" value="MES1929910.1"/>
    <property type="molecule type" value="Genomic_DNA"/>
</dbReference>
<gene>
    <name evidence="6" type="ORF">SADO_11659</name>
</gene>
<evidence type="ECO:0000256" key="3">
    <source>
        <dbReference type="SAM" id="Phobius"/>
    </source>
</evidence>